<dbReference type="InterPro" id="IPR001789">
    <property type="entry name" value="Sig_transdc_resp-reg_receiver"/>
</dbReference>
<dbReference type="OrthoDB" id="9813903at2"/>
<evidence type="ECO:0000313" key="10">
    <source>
        <dbReference type="EMBL" id="GGY57090.1"/>
    </source>
</evidence>
<dbReference type="Pfam" id="PF00989">
    <property type="entry name" value="PAS"/>
    <property type="match status" value="1"/>
</dbReference>
<evidence type="ECO:0000313" key="11">
    <source>
        <dbReference type="EMBL" id="QBI02880.1"/>
    </source>
</evidence>
<proteinExistence type="predicted"/>
<dbReference type="Pfam" id="PF00990">
    <property type="entry name" value="GGDEF"/>
    <property type="match status" value="1"/>
</dbReference>
<dbReference type="Gene3D" id="3.40.50.2300">
    <property type="match status" value="2"/>
</dbReference>
<keyword evidence="3" id="KW-0597">Phosphoprotein</keyword>
<dbReference type="InterPro" id="IPR003018">
    <property type="entry name" value="GAF"/>
</dbReference>
<reference evidence="11 12" key="2">
    <citation type="submission" date="2019-02" db="EMBL/GenBank/DDBJ databases">
        <title>Draft Genome Sequences of Six Type Strains of the Genus Massilia.</title>
        <authorList>
            <person name="Miess H."/>
            <person name="Frediansyhah A."/>
            <person name="Gross H."/>
        </authorList>
    </citation>
    <scope>NUCLEOTIDE SEQUENCE [LARGE SCALE GENOMIC DNA]</scope>
    <source>
        <strain evidence="11 12">DSM 17472</strain>
    </source>
</reference>
<evidence type="ECO:0000313" key="13">
    <source>
        <dbReference type="Proteomes" id="UP000628442"/>
    </source>
</evidence>
<feature type="domain" description="Response regulatory" evidence="5">
    <location>
        <begin position="3"/>
        <end position="120"/>
    </location>
</feature>
<dbReference type="InterPro" id="IPR035919">
    <property type="entry name" value="EAL_sf"/>
</dbReference>
<name>A0A411X1M3_9BURK</name>
<dbReference type="SUPFAM" id="SSF55073">
    <property type="entry name" value="Nucleotide cyclase"/>
    <property type="match status" value="1"/>
</dbReference>
<dbReference type="PROSITE" id="PS50110">
    <property type="entry name" value="RESPONSE_REGULATORY"/>
    <property type="match status" value="2"/>
</dbReference>
<dbReference type="EMBL" id="CP036401">
    <property type="protein sequence ID" value="QBI02880.1"/>
    <property type="molecule type" value="Genomic_DNA"/>
</dbReference>
<dbReference type="Proteomes" id="UP000292307">
    <property type="component" value="Chromosome"/>
</dbReference>
<feature type="domain" description="PAS" evidence="6">
    <location>
        <begin position="371"/>
        <end position="441"/>
    </location>
</feature>
<dbReference type="GO" id="GO:0006355">
    <property type="term" value="P:regulation of DNA-templated transcription"/>
    <property type="evidence" value="ECO:0007669"/>
    <property type="project" value="InterPro"/>
</dbReference>
<dbReference type="FunFam" id="3.20.20.450:FF:000001">
    <property type="entry name" value="Cyclic di-GMP phosphodiesterase yahA"/>
    <property type="match status" value="1"/>
</dbReference>
<keyword evidence="2" id="KW-0418">Kinase</keyword>
<feature type="modified residue" description="4-aspartylphosphate" evidence="3">
    <location>
        <position position="1111"/>
    </location>
</feature>
<dbReference type="GO" id="GO:0000160">
    <property type="term" value="P:phosphorelay signal transduction system"/>
    <property type="evidence" value="ECO:0007669"/>
    <property type="project" value="InterPro"/>
</dbReference>
<dbReference type="SMART" id="SM00086">
    <property type="entry name" value="PAC"/>
    <property type="match status" value="2"/>
</dbReference>
<dbReference type="SMART" id="SM00052">
    <property type="entry name" value="EAL"/>
    <property type="match status" value="1"/>
</dbReference>
<dbReference type="PROSITE" id="PS50112">
    <property type="entry name" value="PAS"/>
    <property type="match status" value="2"/>
</dbReference>
<reference evidence="10" key="1">
    <citation type="journal article" date="2014" name="Int. J. Syst. Evol. Microbiol.">
        <title>Complete genome sequence of Corynebacterium casei LMG S-19264T (=DSM 44701T), isolated from a smear-ripened cheese.</title>
        <authorList>
            <consortium name="US DOE Joint Genome Institute (JGI-PGF)"/>
            <person name="Walter F."/>
            <person name="Albersmeier A."/>
            <person name="Kalinowski J."/>
            <person name="Ruckert C."/>
        </authorList>
    </citation>
    <scope>NUCLEOTIDE SEQUENCE</scope>
    <source>
        <strain evidence="10">KCTC 12343</strain>
    </source>
</reference>
<dbReference type="SUPFAM" id="SSF141868">
    <property type="entry name" value="EAL domain-like"/>
    <property type="match status" value="1"/>
</dbReference>
<dbReference type="RefSeq" id="WP_131146989.1">
    <property type="nucleotide sequence ID" value="NZ_BMWV01000011.1"/>
</dbReference>
<dbReference type="PROSITE" id="PS50887">
    <property type="entry name" value="GGDEF"/>
    <property type="match status" value="1"/>
</dbReference>
<reference evidence="10" key="3">
    <citation type="submission" date="2022-12" db="EMBL/GenBank/DDBJ databases">
        <authorList>
            <person name="Sun Q."/>
            <person name="Kim S."/>
        </authorList>
    </citation>
    <scope>NUCLEOTIDE SEQUENCE</scope>
    <source>
        <strain evidence="10">KCTC 12343</strain>
    </source>
</reference>
<dbReference type="SMART" id="SM00267">
    <property type="entry name" value="GGDEF"/>
    <property type="match status" value="1"/>
</dbReference>
<dbReference type="CDD" id="cd01948">
    <property type="entry name" value="EAL"/>
    <property type="match status" value="1"/>
</dbReference>
<accession>A0A411X1M3</accession>
<dbReference type="PANTHER" id="PTHR44757:SF2">
    <property type="entry name" value="BIOFILM ARCHITECTURE MAINTENANCE PROTEIN MBAA"/>
    <property type="match status" value="1"/>
</dbReference>
<dbReference type="PROSITE" id="PS50113">
    <property type="entry name" value="PAC"/>
    <property type="match status" value="1"/>
</dbReference>
<dbReference type="Gene3D" id="3.30.450.20">
    <property type="entry name" value="PAS domain"/>
    <property type="match status" value="2"/>
</dbReference>
<dbReference type="CDD" id="cd01949">
    <property type="entry name" value="GGDEF"/>
    <property type="match status" value="1"/>
</dbReference>
<protein>
    <submittedName>
        <fullName evidence="11">EAL domain-containing protein</fullName>
    </submittedName>
</protein>
<dbReference type="Pfam" id="PF01590">
    <property type="entry name" value="GAF"/>
    <property type="match status" value="1"/>
</dbReference>
<dbReference type="SMART" id="SM00448">
    <property type="entry name" value="REC"/>
    <property type="match status" value="2"/>
</dbReference>
<evidence type="ECO:0000259" key="5">
    <source>
        <dbReference type="PROSITE" id="PS50110"/>
    </source>
</evidence>
<dbReference type="Gene3D" id="3.20.20.450">
    <property type="entry name" value="EAL domain"/>
    <property type="match status" value="1"/>
</dbReference>
<dbReference type="InterPro" id="IPR035965">
    <property type="entry name" value="PAS-like_dom_sf"/>
</dbReference>
<dbReference type="SUPFAM" id="SSF52172">
    <property type="entry name" value="CheY-like"/>
    <property type="match status" value="2"/>
</dbReference>
<dbReference type="Proteomes" id="UP000628442">
    <property type="component" value="Unassembled WGS sequence"/>
</dbReference>
<keyword evidence="1" id="KW-0808">Transferase</keyword>
<dbReference type="NCBIfam" id="TIGR00254">
    <property type="entry name" value="GGDEF"/>
    <property type="match status" value="1"/>
</dbReference>
<evidence type="ECO:0000259" key="6">
    <source>
        <dbReference type="PROSITE" id="PS50112"/>
    </source>
</evidence>
<feature type="domain" description="PAC" evidence="7">
    <location>
        <begin position="568"/>
        <end position="620"/>
    </location>
</feature>
<dbReference type="Pfam" id="PF00072">
    <property type="entry name" value="Response_reg"/>
    <property type="match status" value="2"/>
</dbReference>
<gene>
    <name evidence="11" type="ORF">EYF70_20025</name>
    <name evidence="10" type="ORF">GCM10007387_44560</name>
</gene>
<dbReference type="GO" id="GO:0016301">
    <property type="term" value="F:kinase activity"/>
    <property type="evidence" value="ECO:0007669"/>
    <property type="project" value="UniProtKB-KW"/>
</dbReference>
<evidence type="ECO:0000256" key="1">
    <source>
        <dbReference type="ARBA" id="ARBA00022679"/>
    </source>
</evidence>
<feature type="domain" description="GGDEF" evidence="9">
    <location>
        <begin position="652"/>
        <end position="785"/>
    </location>
</feature>
<dbReference type="Gene3D" id="3.30.450.40">
    <property type="match status" value="1"/>
</dbReference>
<dbReference type="NCBIfam" id="TIGR00229">
    <property type="entry name" value="sensory_box"/>
    <property type="match status" value="2"/>
</dbReference>
<dbReference type="AlphaFoldDB" id="A0A411X1M3"/>
<dbReference type="InterPro" id="IPR043128">
    <property type="entry name" value="Rev_trsase/Diguanyl_cyclase"/>
</dbReference>
<dbReference type="SUPFAM" id="SSF55781">
    <property type="entry name" value="GAF domain-like"/>
    <property type="match status" value="1"/>
</dbReference>
<feature type="modified residue" description="4-aspartylphosphate" evidence="3">
    <location>
        <position position="52"/>
    </location>
</feature>
<dbReference type="Pfam" id="PF00563">
    <property type="entry name" value="EAL"/>
    <property type="match status" value="1"/>
</dbReference>
<evidence type="ECO:0000256" key="4">
    <source>
        <dbReference type="SAM" id="MobiDB-lite"/>
    </source>
</evidence>
<dbReference type="InterPro" id="IPR000014">
    <property type="entry name" value="PAS"/>
</dbReference>
<dbReference type="InterPro" id="IPR001610">
    <property type="entry name" value="PAC"/>
</dbReference>
<feature type="compositionally biased region" description="Low complexity" evidence="4">
    <location>
        <begin position="155"/>
        <end position="177"/>
    </location>
</feature>
<dbReference type="EMBL" id="BMWV01000011">
    <property type="protein sequence ID" value="GGY57090.1"/>
    <property type="molecule type" value="Genomic_DNA"/>
</dbReference>
<dbReference type="CDD" id="cd17569">
    <property type="entry name" value="REC_HupR-like"/>
    <property type="match status" value="1"/>
</dbReference>
<dbReference type="InterPro" id="IPR029787">
    <property type="entry name" value="Nucleotide_cyclase"/>
</dbReference>
<dbReference type="InterPro" id="IPR000700">
    <property type="entry name" value="PAS-assoc_C"/>
</dbReference>
<evidence type="ECO:0000256" key="2">
    <source>
        <dbReference type="ARBA" id="ARBA00022777"/>
    </source>
</evidence>
<evidence type="ECO:0000259" key="9">
    <source>
        <dbReference type="PROSITE" id="PS50887"/>
    </source>
</evidence>
<evidence type="ECO:0000259" key="8">
    <source>
        <dbReference type="PROSITE" id="PS50883"/>
    </source>
</evidence>
<sequence length="1194" mass="130988">MSTILIVDDRPTNRDYLLTLLGFTPHNVLEAADGAQALDLCHRHRPDLVITDILMPTMDGYEFVQRLRATPELAATPVIFFSATYSLPEMRAMGAACGVRTVLPKPAEPQAILDAMNLELGLDEAYSKSTGEVARAATPAAAGFFHSPPATAFFDSPPAPAPSDAAPAAGSSGATPGAPAPPDNTVQRMAALHELSLRLNGERDAGAMARRFCTAASTILHADIVVLCLLDAHESGVQHVEAVGIDVGLVRPVLVERGAFPGSMMDQHEGLRRCRADGDMPALPGGHPEVANLLGLAVRDQFHLYGWLYAANRRGAPCFDDTDEQFIRMLAAQLAVAYENMNLYEVVQRHAAQLQMEASARRSADAALRTSEARYRAMTQSAPDAIIGSDQDERILHFNRAAEAMFGYKEQEMLGQPITLLIAECSLAEHRERVQRYRKHGERLYSNRIVELTLKRKGGEEFTGELALSAVSVNGEAIFTSILRDITARRALEERLRLSAQAFDSAQDSIMMMKADATIIAVNPAFEQATGYSEREVLGQHPRLLDSGRHDSAFYRAIWHSLETQGQWSGEIWNRRKNGQVYPERVRMNAVRNQREEIVAYVSVASDISALKEAHTQLDFVSNHDPLTLLPNRNLLNDRLQLALTAAQHGGNEVALLLFDIDRLQRVNDALGHATGDALLQEIARRVAAIVPPGDTLAHLGADEFALVLTRFQAVDDIIVTVRKLMEQVAEPVRLADQDLYVTASVGISIYPRDGVTPGALLTGADVALSHVKEAGRNNFHFYTGEMNAHALRWMSLEVHLRHAVERNELRLYFQPQVSLADGRVTGVEALLRWQSAELGMIPPGDFIPLAEDSGLILDIGTWVIEEACRQMKAWHAKGLPAMTVAVNVSARQFATGTVPAVVSKALRDNGVAPRWLEVELTESVMMHDSEHTQMQLNELSAMGVSISLDDFGTGYSSLGYLSRFRLDKLKIDQTFVKNITTDPRSAAIARATTALAHGLNLVVVAEGVETEGQLAFLRDMGCDKIQGYLFSRPLPVDELSVLLLEQRMLATVALPPPAARTLLLVDDEPGVLHALERAFRREGYRVLLASSGRQALELLASNDVQVVLSDQRMPHMDGTELLARVRELHPHTVRMILSGYADVASIQQAIDRGAIHKFLGKPWDDTELRAAVREAFDLAQARHPVVPVGTADR</sequence>
<evidence type="ECO:0000313" key="12">
    <source>
        <dbReference type="Proteomes" id="UP000292307"/>
    </source>
</evidence>
<dbReference type="InterPro" id="IPR052155">
    <property type="entry name" value="Biofilm_reg_signaling"/>
</dbReference>
<dbReference type="Pfam" id="PF13426">
    <property type="entry name" value="PAS_9"/>
    <property type="match status" value="1"/>
</dbReference>
<organism evidence="10 13">
    <name type="scientific">Pseudoduganella albidiflava</name>
    <dbReference type="NCBI Taxonomy" id="321983"/>
    <lineage>
        <taxon>Bacteria</taxon>
        <taxon>Pseudomonadati</taxon>
        <taxon>Pseudomonadota</taxon>
        <taxon>Betaproteobacteria</taxon>
        <taxon>Burkholderiales</taxon>
        <taxon>Oxalobacteraceae</taxon>
        <taxon>Telluria group</taxon>
        <taxon>Pseudoduganella</taxon>
    </lineage>
</organism>
<dbReference type="SMART" id="SM00065">
    <property type="entry name" value="GAF"/>
    <property type="match status" value="1"/>
</dbReference>
<dbReference type="SMART" id="SM00091">
    <property type="entry name" value="PAS"/>
    <property type="match status" value="2"/>
</dbReference>
<evidence type="ECO:0000259" key="7">
    <source>
        <dbReference type="PROSITE" id="PS50113"/>
    </source>
</evidence>
<dbReference type="CDD" id="cd00130">
    <property type="entry name" value="PAS"/>
    <property type="match status" value="2"/>
</dbReference>
<dbReference type="PROSITE" id="PS50883">
    <property type="entry name" value="EAL"/>
    <property type="match status" value="1"/>
</dbReference>
<dbReference type="SUPFAM" id="SSF55785">
    <property type="entry name" value="PYP-like sensor domain (PAS domain)"/>
    <property type="match status" value="2"/>
</dbReference>
<feature type="domain" description="EAL" evidence="8">
    <location>
        <begin position="794"/>
        <end position="1048"/>
    </location>
</feature>
<dbReference type="InterPro" id="IPR011006">
    <property type="entry name" value="CheY-like_superfamily"/>
</dbReference>
<dbReference type="PANTHER" id="PTHR44757">
    <property type="entry name" value="DIGUANYLATE CYCLASE DGCP"/>
    <property type="match status" value="1"/>
</dbReference>
<dbReference type="InterPro" id="IPR029016">
    <property type="entry name" value="GAF-like_dom_sf"/>
</dbReference>
<dbReference type="InterPro" id="IPR001633">
    <property type="entry name" value="EAL_dom"/>
</dbReference>
<feature type="domain" description="Response regulatory" evidence="5">
    <location>
        <begin position="1062"/>
        <end position="1177"/>
    </location>
</feature>
<feature type="domain" description="PAS" evidence="6">
    <location>
        <begin position="495"/>
        <end position="540"/>
    </location>
</feature>
<feature type="region of interest" description="Disordered" evidence="4">
    <location>
        <begin position="155"/>
        <end position="184"/>
    </location>
</feature>
<dbReference type="Gene3D" id="3.30.70.270">
    <property type="match status" value="1"/>
</dbReference>
<dbReference type="InterPro" id="IPR013767">
    <property type="entry name" value="PAS_fold"/>
</dbReference>
<dbReference type="InterPro" id="IPR000160">
    <property type="entry name" value="GGDEF_dom"/>
</dbReference>
<keyword evidence="12" id="KW-1185">Reference proteome</keyword>
<evidence type="ECO:0000256" key="3">
    <source>
        <dbReference type="PROSITE-ProRule" id="PRU00169"/>
    </source>
</evidence>